<keyword evidence="1" id="KW-1003">Cell membrane</keyword>
<dbReference type="PANTHER" id="PTHR41335:SF1">
    <property type="entry name" value="MEMBRANE PROTEIN"/>
    <property type="match status" value="1"/>
</dbReference>
<dbReference type="Pfam" id="PF06305">
    <property type="entry name" value="LapA_dom"/>
    <property type="match status" value="1"/>
</dbReference>
<evidence type="ECO:0000256" key="3">
    <source>
        <dbReference type="ARBA" id="ARBA00022989"/>
    </source>
</evidence>
<protein>
    <submittedName>
        <fullName evidence="8">DUF1049 domain-containing protein</fullName>
    </submittedName>
</protein>
<dbReference type="AlphaFoldDB" id="A0AA44BE23"/>
<feature type="domain" description="Lipopolysaccharide assembly protein A" evidence="7">
    <location>
        <begin position="54"/>
        <end position="97"/>
    </location>
</feature>
<dbReference type="Proteomes" id="UP000449710">
    <property type="component" value="Unassembled WGS sequence"/>
</dbReference>
<gene>
    <name evidence="8" type="ORF">ISALK_08660</name>
</gene>
<dbReference type="EMBL" id="SUMG01000009">
    <property type="protein sequence ID" value="NBG88572.1"/>
    <property type="molecule type" value="Genomic_DNA"/>
</dbReference>
<evidence type="ECO:0000256" key="2">
    <source>
        <dbReference type="ARBA" id="ARBA00022692"/>
    </source>
</evidence>
<proteinExistence type="predicted"/>
<name>A0AA44BE23_9CLOT</name>
<sequence length="100" mass="11158">MSKEEKDASVNKENQSKEYVPPKTDTSTGEKTISPQVVISLILLFIFAIFAIVNTQEVSVNFLFMNLDAPLIIVLLGSFILGALTTALTGWQRRRKKSKK</sequence>
<evidence type="ECO:0000256" key="1">
    <source>
        <dbReference type="ARBA" id="ARBA00022475"/>
    </source>
</evidence>
<dbReference type="InterPro" id="IPR010445">
    <property type="entry name" value="LapA_dom"/>
</dbReference>
<evidence type="ECO:0000256" key="6">
    <source>
        <dbReference type="SAM" id="Phobius"/>
    </source>
</evidence>
<evidence type="ECO:0000313" key="8">
    <source>
        <dbReference type="EMBL" id="NBG88572.1"/>
    </source>
</evidence>
<comment type="caution">
    <text evidence="8">The sequence shown here is derived from an EMBL/GenBank/DDBJ whole genome shotgun (WGS) entry which is preliminary data.</text>
</comment>
<organism evidence="8 9">
    <name type="scientific">Isachenkonia alkalipeptolytica</name>
    <dbReference type="NCBI Taxonomy" id="2565777"/>
    <lineage>
        <taxon>Bacteria</taxon>
        <taxon>Bacillati</taxon>
        <taxon>Bacillota</taxon>
        <taxon>Clostridia</taxon>
        <taxon>Eubacteriales</taxon>
        <taxon>Clostridiaceae</taxon>
        <taxon>Isachenkonia</taxon>
    </lineage>
</organism>
<evidence type="ECO:0000313" key="9">
    <source>
        <dbReference type="Proteomes" id="UP000449710"/>
    </source>
</evidence>
<evidence type="ECO:0000259" key="7">
    <source>
        <dbReference type="Pfam" id="PF06305"/>
    </source>
</evidence>
<dbReference type="RefSeq" id="WP_160721312.1">
    <property type="nucleotide sequence ID" value="NZ_SUMG01000009.1"/>
</dbReference>
<feature type="transmembrane region" description="Helical" evidence="6">
    <location>
        <begin position="33"/>
        <end position="52"/>
    </location>
</feature>
<feature type="compositionally biased region" description="Basic and acidic residues" evidence="5">
    <location>
        <begin position="1"/>
        <end position="16"/>
    </location>
</feature>
<dbReference type="GO" id="GO:0005886">
    <property type="term" value="C:plasma membrane"/>
    <property type="evidence" value="ECO:0007669"/>
    <property type="project" value="InterPro"/>
</dbReference>
<evidence type="ECO:0000256" key="4">
    <source>
        <dbReference type="ARBA" id="ARBA00023136"/>
    </source>
</evidence>
<keyword evidence="9" id="KW-1185">Reference proteome</keyword>
<dbReference type="PANTHER" id="PTHR41335">
    <property type="entry name" value="MEMBRANE PROTEIN-RELATED"/>
    <property type="match status" value="1"/>
</dbReference>
<keyword evidence="2 6" id="KW-0812">Transmembrane</keyword>
<keyword evidence="4 6" id="KW-0472">Membrane</keyword>
<feature type="region of interest" description="Disordered" evidence="5">
    <location>
        <begin position="1"/>
        <end position="30"/>
    </location>
</feature>
<keyword evidence="3 6" id="KW-1133">Transmembrane helix</keyword>
<accession>A0AA44BE23</accession>
<reference evidence="8 9" key="1">
    <citation type="submission" date="2019-04" db="EMBL/GenBank/DDBJ databases">
        <title>Isachenkonia alkalipeptolytica gen. nov. sp. nov. a new anaerobic, alkiliphilic organothrophic bacterium capable to reduce synthesized ferrihydrite isolated from a soda lake.</title>
        <authorList>
            <person name="Toshchakov S.V."/>
            <person name="Zavarzina D.G."/>
            <person name="Zhilina T.N."/>
            <person name="Kostrikina N.A."/>
            <person name="Kublanov I.V."/>
        </authorList>
    </citation>
    <scope>NUCLEOTIDE SEQUENCE [LARGE SCALE GENOMIC DNA]</scope>
    <source>
        <strain evidence="8 9">Z-1701</strain>
    </source>
</reference>
<feature type="transmembrane region" description="Helical" evidence="6">
    <location>
        <begin position="72"/>
        <end position="91"/>
    </location>
</feature>
<evidence type="ECO:0000256" key="5">
    <source>
        <dbReference type="SAM" id="MobiDB-lite"/>
    </source>
</evidence>